<organism evidence="2 3">
    <name type="scientific">Bradyrhizobium macuxiense</name>
    <dbReference type="NCBI Taxonomy" id="1755647"/>
    <lineage>
        <taxon>Bacteria</taxon>
        <taxon>Pseudomonadati</taxon>
        <taxon>Pseudomonadota</taxon>
        <taxon>Alphaproteobacteria</taxon>
        <taxon>Hyphomicrobiales</taxon>
        <taxon>Nitrobacteraceae</taxon>
        <taxon>Bradyrhizobium</taxon>
    </lineage>
</organism>
<protein>
    <submittedName>
        <fullName evidence="2">Uncharacterized protein</fullName>
    </submittedName>
</protein>
<proteinExistence type="predicted"/>
<name>A0A560LBW7_9BRAD</name>
<evidence type="ECO:0000313" key="2">
    <source>
        <dbReference type="EMBL" id="TWB93068.1"/>
    </source>
</evidence>
<evidence type="ECO:0000256" key="1">
    <source>
        <dbReference type="SAM" id="MobiDB-lite"/>
    </source>
</evidence>
<feature type="region of interest" description="Disordered" evidence="1">
    <location>
        <begin position="1"/>
        <end position="32"/>
    </location>
</feature>
<dbReference type="EMBL" id="VITY01000011">
    <property type="protein sequence ID" value="TWB93068.1"/>
    <property type="molecule type" value="Genomic_DNA"/>
</dbReference>
<evidence type="ECO:0000313" key="3">
    <source>
        <dbReference type="Proteomes" id="UP000321304"/>
    </source>
</evidence>
<keyword evidence="3" id="KW-1185">Reference proteome</keyword>
<comment type="caution">
    <text evidence="2">The sequence shown here is derived from an EMBL/GenBank/DDBJ whole genome shotgun (WGS) entry which is preliminary data.</text>
</comment>
<reference evidence="2 3" key="1">
    <citation type="submission" date="2019-06" db="EMBL/GenBank/DDBJ databases">
        <title>Genomic Encyclopedia of Type Strains, Phase IV (KMG-V): Genome sequencing to study the core and pangenomes of soil and plant-associated prokaryotes.</title>
        <authorList>
            <person name="Whitman W."/>
        </authorList>
    </citation>
    <scope>NUCLEOTIDE SEQUENCE [LARGE SCALE GENOMIC DNA]</scope>
    <source>
        <strain evidence="2 3">BR 10355</strain>
    </source>
</reference>
<sequence length="32" mass="3241">MLIGAFSKAVKSDLTSGVFSGPADLEGPSNDE</sequence>
<dbReference type="Proteomes" id="UP000321304">
    <property type="component" value="Unassembled WGS sequence"/>
</dbReference>
<dbReference type="AlphaFoldDB" id="A0A560LBW7"/>
<gene>
    <name evidence="2" type="ORF">FBZ93_111107</name>
</gene>
<accession>A0A560LBW7</accession>